<comment type="caution">
    <text evidence="2">The sequence shown here is derived from an EMBL/GenBank/DDBJ whole genome shotgun (WGS) entry which is preliminary data.</text>
</comment>
<feature type="region of interest" description="Disordered" evidence="1">
    <location>
        <begin position="162"/>
        <end position="207"/>
    </location>
</feature>
<feature type="compositionally biased region" description="Polar residues" evidence="1">
    <location>
        <begin position="180"/>
        <end position="201"/>
    </location>
</feature>
<feature type="compositionally biased region" description="Low complexity" evidence="1">
    <location>
        <begin position="452"/>
        <end position="466"/>
    </location>
</feature>
<dbReference type="EMBL" id="SEKV01000008">
    <property type="protein sequence ID" value="TFY69533.1"/>
    <property type="molecule type" value="Genomic_DNA"/>
</dbReference>
<feature type="region of interest" description="Disordered" evidence="1">
    <location>
        <begin position="368"/>
        <end position="467"/>
    </location>
</feature>
<sequence length="715" mass="72874">MGLFSRRAEHLDTGTLPDGQSAVSFRAIRARFYGNGKGKGKERDLDGDSVTDHSSSPSLSSPYAHSDKQSFVSARVSESRGFNKLSRRVASSTSISLARHAETVSEQAAPRSSTDVVTITLAQRLNGLATANSEGLLSDDEYRLLRQNLFERFASNSQIPTEAPLVPISSGGHGAGGSRISISSTNDRRPSSQFYVQSSRASSVQSKTSLTSSIGGFLKRATSRSRRVVSSPSDLGNGDTASVYSTGSNADRARSLTSRASESSFRSGLDRTRTPQLRPILTQSDPGGSNLRQSRGRKRSGSSAPPSAFPGAASVFEPTSPALLGESLPNDDDLESAKDIRHQIELVEAEGRRLLDAFNGLELSTLTKRHKRPHLRPPIPLSPSVDTTSIHTNDARSLHTSRDMDTVSFKSGGSGARTPSVQRSPSGHRKMHTSTSTSSTTLISQQAKPVSRKGSISSMSSRGRTGLSNYPGLSAHYGMASSSSVNLARSASHLPLATVAETEGPSGHRKSSTEESRWAGATGGASSSASATDSSASAAATGDASGSATPTDSSSAAGSTDASSSSAGSTDAGASATPTDSASSSSVTGNPSATYSAASSGATDSSAATPTDAASSAATSDAGASATGSAASSAATSDASSSASATDSSASTPTDSASSSGSASSAAATGTDASGSSASTDAGASPTEVPTGAPTMPMPMKMRRVPLRRMYEEAY</sequence>
<feature type="compositionally biased region" description="Low complexity" evidence="1">
    <location>
        <begin position="301"/>
        <end position="314"/>
    </location>
</feature>
<feature type="compositionally biased region" description="Polar residues" evidence="1">
    <location>
        <begin position="281"/>
        <end position="293"/>
    </location>
</feature>
<protein>
    <submittedName>
        <fullName evidence="2">Uncharacterized protein</fullName>
    </submittedName>
</protein>
<accession>A0A4Y9Z6Q8</accession>
<dbReference type="STRING" id="34475.A0A4Y9Z6Q8"/>
<feature type="compositionally biased region" description="Polar residues" evidence="1">
    <location>
        <begin position="239"/>
        <end position="266"/>
    </location>
</feature>
<feature type="compositionally biased region" description="Basic and acidic residues" evidence="1">
    <location>
        <begin position="393"/>
        <end position="405"/>
    </location>
</feature>
<evidence type="ECO:0000313" key="2">
    <source>
        <dbReference type="EMBL" id="TFY69533.1"/>
    </source>
</evidence>
<proteinExistence type="predicted"/>
<reference evidence="2 3" key="1">
    <citation type="submission" date="2019-01" db="EMBL/GenBank/DDBJ databases">
        <title>Genome sequencing of the rare red list fungi Fomitopsis rosea.</title>
        <authorList>
            <person name="Buettner E."/>
            <person name="Kellner H."/>
        </authorList>
    </citation>
    <scope>NUCLEOTIDE SEQUENCE [LARGE SCALE GENOMIC DNA]</scope>
    <source>
        <strain evidence="2 3">DSM 105464</strain>
    </source>
</reference>
<evidence type="ECO:0000256" key="1">
    <source>
        <dbReference type="SAM" id="MobiDB-lite"/>
    </source>
</evidence>
<organism evidence="2 3">
    <name type="scientific">Rhodofomes roseus</name>
    <dbReference type="NCBI Taxonomy" id="34475"/>
    <lineage>
        <taxon>Eukaryota</taxon>
        <taxon>Fungi</taxon>
        <taxon>Dikarya</taxon>
        <taxon>Basidiomycota</taxon>
        <taxon>Agaricomycotina</taxon>
        <taxon>Agaricomycetes</taxon>
        <taxon>Polyporales</taxon>
        <taxon>Rhodofomes</taxon>
    </lineage>
</organism>
<feature type="compositionally biased region" description="Low complexity" evidence="1">
    <location>
        <begin position="524"/>
        <end position="687"/>
    </location>
</feature>
<dbReference type="Proteomes" id="UP000298390">
    <property type="component" value="Unassembled WGS sequence"/>
</dbReference>
<feature type="region of interest" description="Disordered" evidence="1">
    <location>
        <begin position="221"/>
        <end position="331"/>
    </location>
</feature>
<dbReference type="AlphaFoldDB" id="A0A4Y9Z6Q8"/>
<evidence type="ECO:0000313" key="3">
    <source>
        <dbReference type="Proteomes" id="UP000298390"/>
    </source>
</evidence>
<gene>
    <name evidence="2" type="ORF">EVJ58_g326</name>
</gene>
<feature type="region of interest" description="Disordered" evidence="1">
    <location>
        <begin position="36"/>
        <end position="67"/>
    </location>
</feature>
<feature type="region of interest" description="Disordered" evidence="1">
    <location>
        <begin position="499"/>
        <end position="701"/>
    </location>
</feature>
<name>A0A4Y9Z6Q8_9APHY</name>